<dbReference type="InterPro" id="IPR006059">
    <property type="entry name" value="SBP"/>
</dbReference>
<sequence length="436" mass="48185">MNSSLRLTNRRALPLDKRYVIFGTLLPLLLTAAGCSDQKNGSPAAADAKSEPAPVTLNAQLSAAYKEVFTKYMEPVIKAKLPYITLQYLDEKPTLEERIASGDIPDLLLPNGNLRPIIDVNLQYDLTEMIKTYKFDLSKLDPTLIDSIKAYGPKGEIYALPGDRSVKILLYNKDLFNKFNAPYPKDGMSWEDIIALARKLTRTENGVSYYGLNPAGYGNLKSQLQLPVFGKDDKPQLSTPDWQKLAATWKAIYEIPGNRTTANARDLFSKNQNTAMLLNNSSWLLRNPVAGLDWDYVVAPTFDNKLVPDLLGSMLSIAATSKNKDAAFQVIALYYSDEVQSAIARDAALVVGSSLPEIQKLYGTNTASSTGKNVQADFSGKAAVKVIEPYDYVASPILNQAFNDIADGKKDINTALREAEEQINLKVQEEKTKKQK</sequence>
<comment type="caution">
    <text evidence="2">The sequence shown here is derived from an EMBL/GenBank/DDBJ whole genome shotgun (WGS) entry which is preliminary data.</text>
</comment>
<dbReference type="Proteomes" id="UP000282311">
    <property type="component" value="Unassembled WGS sequence"/>
</dbReference>
<name>A0A3B0CL66_9BACL</name>
<dbReference type="EMBL" id="RBAH01000002">
    <property type="protein sequence ID" value="RKN86123.1"/>
    <property type="molecule type" value="Genomic_DNA"/>
</dbReference>
<reference evidence="2 3" key="1">
    <citation type="journal article" date="2007" name="Int. J. Syst. Evol. Microbiol.">
        <title>Paenibacillus ginsengarvi sp. nov., isolated from soil from ginseng cultivation.</title>
        <authorList>
            <person name="Yoon M.H."/>
            <person name="Ten L.N."/>
            <person name="Im W.T."/>
        </authorList>
    </citation>
    <scope>NUCLEOTIDE SEQUENCE [LARGE SCALE GENOMIC DNA]</scope>
    <source>
        <strain evidence="2 3">KCTC 13059</strain>
    </source>
</reference>
<dbReference type="AlphaFoldDB" id="A0A3B0CL66"/>
<dbReference type="PANTHER" id="PTHR43649">
    <property type="entry name" value="ARABINOSE-BINDING PROTEIN-RELATED"/>
    <property type="match status" value="1"/>
</dbReference>
<evidence type="ECO:0000313" key="2">
    <source>
        <dbReference type="EMBL" id="RKN86123.1"/>
    </source>
</evidence>
<keyword evidence="3" id="KW-1185">Reference proteome</keyword>
<dbReference type="SUPFAM" id="SSF53850">
    <property type="entry name" value="Periplasmic binding protein-like II"/>
    <property type="match status" value="1"/>
</dbReference>
<accession>A0A3B0CL66</accession>
<dbReference type="InterPro" id="IPR050490">
    <property type="entry name" value="Bact_solute-bd_prot1"/>
</dbReference>
<dbReference type="Pfam" id="PF01547">
    <property type="entry name" value="SBP_bac_1"/>
    <property type="match status" value="1"/>
</dbReference>
<dbReference type="Gene3D" id="3.40.190.10">
    <property type="entry name" value="Periplasmic binding protein-like II"/>
    <property type="match status" value="1"/>
</dbReference>
<proteinExistence type="predicted"/>
<keyword evidence="1" id="KW-0175">Coiled coil</keyword>
<evidence type="ECO:0000313" key="3">
    <source>
        <dbReference type="Proteomes" id="UP000282311"/>
    </source>
</evidence>
<dbReference type="PANTHER" id="PTHR43649:SF12">
    <property type="entry name" value="DIACETYLCHITOBIOSE BINDING PROTEIN DASA"/>
    <property type="match status" value="1"/>
</dbReference>
<evidence type="ECO:0000256" key="1">
    <source>
        <dbReference type="SAM" id="Coils"/>
    </source>
</evidence>
<organism evidence="2 3">
    <name type="scientific">Paenibacillus ginsengarvi</name>
    <dbReference type="NCBI Taxonomy" id="400777"/>
    <lineage>
        <taxon>Bacteria</taxon>
        <taxon>Bacillati</taxon>
        <taxon>Bacillota</taxon>
        <taxon>Bacilli</taxon>
        <taxon>Bacillales</taxon>
        <taxon>Paenibacillaceae</taxon>
        <taxon>Paenibacillus</taxon>
    </lineage>
</organism>
<gene>
    <name evidence="2" type="ORF">D7M11_03685</name>
</gene>
<protein>
    <submittedName>
        <fullName evidence="2">Extracellular solute-binding protein</fullName>
    </submittedName>
</protein>
<feature type="coiled-coil region" evidence="1">
    <location>
        <begin position="409"/>
        <end position="436"/>
    </location>
</feature>
<dbReference type="PROSITE" id="PS51257">
    <property type="entry name" value="PROKAR_LIPOPROTEIN"/>
    <property type="match status" value="1"/>
</dbReference>